<evidence type="ECO:0000313" key="1">
    <source>
        <dbReference type="EMBL" id="VAW36085.1"/>
    </source>
</evidence>
<dbReference type="EMBL" id="UOEW01000128">
    <property type="protein sequence ID" value="VAW36085.1"/>
    <property type="molecule type" value="Genomic_DNA"/>
</dbReference>
<evidence type="ECO:0008006" key="2">
    <source>
        <dbReference type="Google" id="ProtNLM"/>
    </source>
</evidence>
<reference evidence="1" key="1">
    <citation type="submission" date="2018-06" db="EMBL/GenBank/DDBJ databases">
        <authorList>
            <person name="Zhirakovskaya E."/>
        </authorList>
    </citation>
    <scope>NUCLEOTIDE SEQUENCE</scope>
</reference>
<dbReference type="Gene3D" id="3.30.460.40">
    <property type="match status" value="1"/>
</dbReference>
<dbReference type="AlphaFoldDB" id="A0A3B0UXV3"/>
<proteinExistence type="predicted"/>
<name>A0A3B0UXV3_9ZZZZ</name>
<protein>
    <recommendedName>
        <fullName evidence="2">Nucleotidyltransferase family protein</fullName>
    </recommendedName>
</protein>
<organism evidence="1">
    <name type="scientific">hydrothermal vent metagenome</name>
    <dbReference type="NCBI Taxonomy" id="652676"/>
    <lineage>
        <taxon>unclassified sequences</taxon>
        <taxon>metagenomes</taxon>
        <taxon>ecological metagenomes</taxon>
    </lineage>
</organism>
<sequence>MDELLVKLIASDIVYHKFANDKEIIKQGMAPILAEKSQSITIQKANLLEQAKHHNWQIKAKQLFTWLHQNSIRFIVFKGFAFTHLLYNHSNIRPYTDIDILINKNDYDRVYDILIKLNYHSYPSRCGKFVSFQNSFFDSETPQTIIDLHWQINNRIEFHQYFPFKDLIKDAIRIKTREFEFHTLGTINAVIIGCFHYQAHRPKDRKHIWLYDLAILWSNMNEMEQATCINKAKQTMQLTIVQTTLMQIFHTFENCFANNLEDIEKQQEPTENYLLPRNKKITDINIRLKNIKGIKNKIKFLSEYIFQSHTYVQNRYNLNSTSWIYLYYPKMWIQDILKLFKP</sequence>
<accession>A0A3B0UXV3</accession>
<gene>
    <name evidence="1" type="ORF">MNBD_GAMMA01-1584</name>
</gene>
<dbReference type="Pfam" id="PF14907">
    <property type="entry name" value="NTP_transf_5"/>
    <property type="match status" value="1"/>
</dbReference>
<dbReference type="InterPro" id="IPR039498">
    <property type="entry name" value="NTP_transf_5"/>
</dbReference>